<gene>
    <name evidence="4" type="ORF">FCK90_03470</name>
</gene>
<dbReference type="Proteomes" id="UP000325957">
    <property type="component" value="Unassembled WGS sequence"/>
</dbReference>
<dbReference type="OrthoDB" id="128564at2"/>
<dbReference type="Pfam" id="PF10128">
    <property type="entry name" value="OpcA_G6PD_assem"/>
    <property type="match status" value="1"/>
</dbReference>
<feature type="domain" description="Glucose-6-phosphate dehydrogenase assembly protein OpcA N-terminal" evidence="2">
    <location>
        <begin position="54"/>
        <end position="160"/>
    </location>
</feature>
<evidence type="ECO:0000256" key="1">
    <source>
        <dbReference type="SAM" id="MobiDB-lite"/>
    </source>
</evidence>
<sequence>MIVTLENTTSSAIDKQLHRLRDEGGVVTLGRVLTLVILAEGGHSERALDAAILASHEHPCRIIMHVAHSASEDTRLDAQLRIGGDAGASEVVILHGYGKLAEPSEMLVSALLLPDAPIVAWWPHRVPDKPSDSSIGKIAHRRITDSSNADDVCAALSHLAEQYDPGDTDLSWTRLTNWRVQLAAALDQAQPAPVTEIVVTGASDSSRVHLLGAWLGGRLDAPVRFVHPEQSHHGLDSVRLVRGDAGDIVLDRPGNSLATLTQPDQPDQQVAIPHRELSACLAEELRQMDADEVYGEVLASSVHVLPCGRCGEGVEAGETDEPETVETEAVEAETTEPEAHESAPAGQDDDTVTEETA</sequence>
<dbReference type="AlphaFoldDB" id="A0A5J5KZH9"/>
<dbReference type="RefSeq" id="WP_158032907.1">
    <property type="nucleotide sequence ID" value="NZ_ML708612.1"/>
</dbReference>
<keyword evidence="5" id="KW-1185">Reference proteome</keyword>
<feature type="compositionally biased region" description="Acidic residues" evidence="1">
    <location>
        <begin position="315"/>
        <end position="336"/>
    </location>
</feature>
<name>A0A5J5KZH9_9MICC</name>
<feature type="compositionally biased region" description="Acidic residues" evidence="1">
    <location>
        <begin position="347"/>
        <end position="357"/>
    </location>
</feature>
<dbReference type="PANTHER" id="PTHR38658:SF1">
    <property type="entry name" value="OXPP CYCLE PROTEIN OPCA-RELATED"/>
    <property type="match status" value="1"/>
</dbReference>
<evidence type="ECO:0000259" key="2">
    <source>
        <dbReference type="Pfam" id="PF10128"/>
    </source>
</evidence>
<dbReference type="InterPro" id="IPR046801">
    <property type="entry name" value="OpcA_G6PD_N"/>
</dbReference>
<dbReference type="InterPro" id="IPR046802">
    <property type="entry name" value="OpcA_G6PD_C"/>
</dbReference>
<dbReference type="InterPro" id="IPR004555">
    <property type="entry name" value="G6PDH_assembly_OpcA"/>
</dbReference>
<dbReference type="PANTHER" id="PTHR38658">
    <property type="entry name" value="OXPP CYCLE PROTEIN OPCA-RELATED"/>
    <property type="match status" value="1"/>
</dbReference>
<proteinExistence type="predicted"/>
<comment type="caution">
    <text evidence="4">The sequence shown here is derived from an EMBL/GenBank/DDBJ whole genome shotgun (WGS) entry which is preliminary data.</text>
</comment>
<protein>
    <submittedName>
        <fullName evidence="4">OpcA protein</fullName>
    </submittedName>
</protein>
<evidence type="ECO:0000313" key="5">
    <source>
        <dbReference type="Proteomes" id="UP000325957"/>
    </source>
</evidence>
<evidence type="ECO:0000259" key="3">
    <source>
        <dbReference type="Pfam" id="PF20171"/>
    </source>
</evidence>
<feature type="domain" description="Glucose-6-phosphate dehydrogenase assembly protein OpcA C-terminal" evidence="3">
    <location>
        <begin position="165"/>
        <end position="298"/>
    </location>
</feature>
<dbReference type="Pfam" id="PF20171">
    <property type="entry name" value="OpcA_G6PD_C"/>
    <property type="match status" value="1"/>
</dbReference>
<evidence type="ECO:0000313" key="4">
    <source>
        <dbReference type="EMBL" id="KAA9394982.1"/>
    </source>
</evidence>
<organism evidence="4 5">
    <name type="scientific">Kocuria coralli</name>
    <dbReference type="NCBI Taxonomy" id="1461025"/>
    <lineage>
        <taxon>Bacteria</taxon>
        <taxon>Bacillati</taxon>
        <taxon>Actinomycetota</taxon>
        <taxon>Actinomycetes</taxon>
        <taxon>Micrococcales</taxon>
        <taxon>Micrococcaceae</taxon>
        <taxon>Kocuria</taxon>
    </lineage>
</organism>
<feature type="region of interest" description="Disordered" evidence="1">
    <location>
        <begin position="313"/>
        <end position="357"/>
    </location>
</feature>
<reference evidence="4 5" key="1">
    <citation type="submission" date="2019-05" db="EMBL/GenBank/DDBJ databases">
        <title>Kocuria coralli sp. nov., a novel actinobacterium isolated from coral reef seawater.</title>
        <authorList>
            <person name="Li J."/>
        </authorList>
    </citation>
    <scope>NUCLEOTIDE SEQUENCE [LARGE SCALE GENOMIC DNA]</scope>
    <source>
        <strain evidence="4 5">SCSIO 13007</strain>
    </source>
</reference>
<accession>A0A5J5KZH9</accession>
<dbReference type="EMBL" id="SZWF01000003">
    <property type="protein sequence ID" value="KAA9394982.1"/>
    <property type="molecule type" value="Genomic_DNA"/>
</dbReference>